<dbReference type="EMBL" id="JALHLE010000007">
    <property type="protein sequence ID" value="MCJ2178330.1"/>
    <property type="molecule type" value="Genomic_DNA"/>
</dbReference>
<evidence type="ECO:0000256" key="5">
    <source>
        <dbReference type="ARBA" id="ARBA00022519"/>
    </source>
</evidence>
<evidence type="ECO:0000313" key="13">
    <source>
        <dbReference type="Proteomes" id="UP001162880"/>
    </source>
</evidence>
<dbReference type="SUPFAM" id="SSF143865">
    <property type="entry name" value="CorA soluble domain-like"/>
    <property type="match status" value="1"/>
</dbReference>
<protein>
    <submittedName>
        <fullName evidence="12">Magnesium transporter CorA</fullName>
    </submittedName>
</protein>
<feature type="transmembrane region" description="Helical" evidence="11">
    <location>
        <begin position="268"/>
        <end position="290"/>
    </location>
</feature>
<organism evidence="12 13">
    <name type="scientific">Novosphingobium album</name>
    <name type="common">ex Hu et al. 2023</name>
    <dbReference type="NCBI Taxonomy" id="2930093"/>
    <lineage>
        <taxon>Bacteria</taxon>
        <taxon>Pseudomonadati</taxon>
        <taxon>Pseudomonadota</taxon>
        <taxon>Alphaproteobacteria</taxon>
        <taxon>Sphingomonadales</taxon>
        <taxon>Sphingomonadaceae</taxon>
        <taxon>Novosphingobium</taxon>
    </lineage>
</organism>
<dbReference type="Proteomes" id="UP001162880">
    <property type="component" value="Unassembled WGS sequence"/>
</dbReference>
<dbReference type="SUPFAM" id="SSF144083">
    <property type="entry name" value="Magnesium transport protein CorA, transmembrane region"/>
    <property type="match status" value="1"/>
</dbReference>
<gene>
    <name evidence="12" type="ORF">MTR64_07125</name>
</gene>
<dbReference type="InterPro" id="IPR045863">
    <property type="entry name" value="CorA_TM1_TM2"/>
</dbReference>
<evidence type="ECO:0000256" key="10">
    <source>
        <dbReference type="ARBA" id="ARBA00023136"/>
    </source>
</evidence>
<keyword evidence="9" id="KW-0406">Ion transport</keyword>
<dbReference type="PANTHER" id="PTHR46494:SF3">
    <property type="entry name" value="ZINC TRANSPORT PROTEIN ZNTB"/>
    <property type="match status" value="1"/>
</dbReference>
<keyword evidence="3" id="KW-0813">Transport</keyword>
<proteinExistence type="inferred from homology"/>
<dbReference type="Gene3D" id="1.20.58.340">
    <property type="entry name" value="Magnesium transport protein CorA, transmembrane region"/>
    <property type="match status" value="2"/>
</dbReference>
<keyword evidence="10 11" id="KW-0472">Membrane</keyword>
<keyword evidence="8 11" id="KW-1133">Transmembrane helix</keyword>
<reference evidence="12" key="1">
    <citation type="submission" date="2022-03" db="EMBL/GenBank/DDBJ databases">
        <title>Identification of a novel bacterium isolated from mangrove sediments.</title>
        <authorList>
            <person name="Pan X."/>
        </authorList>
    </citation>
    <scope>NUCLEOTIDE SEQUENCE</scope>
    <source>
        <strain evidence="12">B2580</strain>
    </source>
</reference>
<evidence type="ECO:0000256" key="7">
    <source>
        <dbReference type="ARBA" id="ARBA00022833"/>
    </source>
</evidence>
<evidence type="ECO:0000256" key="9">
    <source>
        <dbReference type="ARBA" id="ARBA00023065"/>
    </source>
</evidence>
<comment type="subcellular location">
    <subcellularLocation>
        <location evidence="1">Cell membrane</location>
        <topology evidence="1">Multi-pass membrane protein</topology>
    </subcellularLocation>
</comment>
<sequence>MEQPHDRIPVGQGPGLIWGIDFAPGERREVENCSSPHAGFVRWLHLNLADHGTRMWIETTPELSPAAREILLSQDKHQRALVDAETVACVLHDFERDFDVRDTGRVGALRVILTPGLIVSARHHPIGSADIARKRLRDSEIVTSPARGLDLIVGAILENFGRITGRLSSEVQAAEDALVEERQVPSGHRLMDIRRRLAQLHRMLEGMQSVFRRLELDDDLPEDILPTVEKLSQRVQGADGDIQSVLSQLRAVRDEISDQSNLRMNQNLYILSVMTALLLPTTLVTGIFGMNTGDLPMTGRDGTLGATVVAAAAALATYLFLRARGFFR</sequence>
<evidence type="ECO:0000256" key="4">
    <source>
        <dbReference type="ARBA" id="ARBA00022475"/>
    </source>
</evidence>
<dbReference type="RefSeq" id="WP_243992257.1">
    <property type="nucleotide sequence ID" value="NZ_JALHLE010000007.1"/>
</dbReference>
<name>A0ABT0AZX7_9SPHN</name>
<feature type="transmembrane region" description="Helical" evidence="11">
    <location>
        <begin position="302"/>
        <end position="321"/>
    </location>
</feature>
<comment type="caution">
    <text evidence="12">The sequence shown here is derived from an EMBL/GenBank/DDBJ whole genome shotgun (WGS) entry which is preliminary data.</text>
</comment>
<dbReference type="Gene3D" id="3.30.460.20">
    <property type="entry name" value="CorA soluble domain-like"/>
    <property type="match status" value="1"/>
</dbReference>
<dbReference type="InterPro" id="IPR002523">
    <property type="entry name" value="MgTranspt_CorA/ZnTranspt_ZntB"/>
</dbReference>
<evidence type="ECO:0000256" key="2">
    <source>
        <dbReference type="ARBA" id="ARBA00009765"/>
    </source>
</evidence>
<evidence type="ECO:0000256" key="1">
    <source>
        <dbReference type="ARBA" id="ARBA00004651"/>
    </source>
</evidence>
<keyword evidence="4" id="KW-1003">Cell membrane</keyword>
<dbReference type="PANTHER" id="PTHR46494">
    <property type="entry name" value="CORA FAMILY METAL ION TRANSPORTER (EUROFUNG)"/>
    <property type="match status" value="1"/>
</dbReference>
<keyword evidence="7" id="KW-0862">Zinc</keyword>
<dbReference type="Pfam" id="PF01544">
    <property type="entry name" value="CorA"/>
    <property type="match status" value="1"/>
</dbReference>
<evidence type="ECO:0000256" key="6">
    <source>
        <dbReference type="ARBA" id="ARBA00022692"/>
    </source>
</evidence>
<keyword evidence="5" id="KW-0997">Cell inner membrane</keyword>
<evidence type="ECO:0000256" key="8">
    <source>
        <dbReference type="ARBA" id="ARBA00022989"/>
    </source>
</evidence>
<evidence type="ECO:0000256" key="3">
    <source>
        <dbReference type="ARBA" id="ARBA00022448"/>
    </source>
</evidence>
<comment type="similarity">
    <text evidence="2">Belongs to the CorA metal ion transporter (MIT) (TC 1.A.35) family.</text>
</comment>
<keyword evidence="6 11" id="KW-0812">Transmembrane</keyword>
<accession>A0ABT0AZX7</accession>
<evidence type="ECO:0000256" key="11">
    <source>
        <dbReference type="SAM" id="Phobius"/>
    </source>
</evidence>
<evidence type="ECO:0000313" key="12">
    <source>
        <dbReference type="EMBL" id="MCJ2178330.1"/>
    </source>
</evidence>
<dbReference type="InterPro" id="IPR045861">
    <property type="entry name" value="CorA_cytoplasmic_dom"/>
</dbReference>
<keyword evidence="13" id="KW-1185">Reference proteome</keyword>